<sequence>MAEQSKFDSESTARHYAAARPSYPDALFDALDELLAGRLAGAEVVDVAAGTGIATRALAGRGARVTAVELSGAMLGELVAASPGVRAVQGSGNALPLADSCADLITYAQAWHWMDAPRALAEARRVLRPGGVLALWWNQTSRGSGWEWEQGERITAANMQWHKHSTDYIWEHLELEPELPRHAFEFEWERTIPLETHLSNLASKSYIAELGDAMPAFLDRERAILTELFPDGRITERFSTLLAVVLFGTDLSLAARS</sequence>
<protein>
    <submittedName>
        <fullName evidence="5">Methyltransferase domain-containing protein</fullName>
    </submittedName>
</protein>
<dbReference type="Gene3D" id="3.40.50.150">
    <property type="entry name" value="Vaccinia Virus protein VP39"/>
    <property type="match status" value="1"/>
</dbReference>
<evidence type="ECO:0000259" key="4">
    <source>
        <dbReference type="Pfam" id="PF08241"/>
    </source>
</evidence>
<dbReference type="CDD" id="cd02440">
    <property type="entry name" value="AdoMet_MTases"/>
    <property type="match status" value="1"/>
</dbReference>
<organism evidence="5 6">
    <name type="scientific">Actinospica durhamensis</name>
    <dbReference type="NCBI Taxonomy" id="1508375"/>
    <lineage>
        <taxon>Bacteria</taxon>
        <taxon>Bacillati</taxon>
        <taxon>Actinomycetota</taxon>
        <taxon>Actinomycetes</taxon>
        <taxon>Catenulisporales</taxon>
        <taxon>Actinospicaceae</taxon>
        <taxon>Actinospica</taxon>
    </lineage>
</organism>
<evidence type="ECO:0000313" key="6">
    <source>
        <dbReference type="Proteomes" id="UP000675781"/>
    </source>
</evidence>
<dbReference type="InterPro" id="IPR051052">
    <property type="entry name" value="Diverse_substrate_MTase"/>
</dbReference>
<dbReference type="Pfam" id="PF08241">
    <property type="entry name" value="Methyltransf_11"/>
    <property type="match status" value="1"/>
</dbReference>
<dbReference type="SUPFAM" id="SSF53335">
    <property type="entry name" value="S-adenosyl-L-methionine-dependent methyltransferases"/>
    <property type="match status" value="1"/>
</dbReference>
<keyword evidence="3" id="KW-0808">Transferase</keyword>
<feature type="domain" description="Methyltransferase type 11" evidence="4">
    <location>
        <begin position="45"/>
        <end position="134"/>
    </location>
</feature>
<evidence type="ECO:0000256" key="2">
    <source>
        <dbReference type="ARBA" id="ARBA00022603"/>
    </source>
</evidence>
<keyword evidence="2 5" id="KW-0489">Methyltransferase</keyword>
<dbReference type="InterPro" id="IPR013216">
    <property type="entry name" value="Methyltransf_11"/>
</dbReference>
<dbReference type="PANTHER" id="PTHR44942:SF4">
    <property type="entry name" value="METHYLTRANSFERASE TYPE 11 DOMAIN-CONTAINING PROTEIN"/>
    <property type="match status" value="1"/>
</dbReference>
<dbReference type="InterPro" id="IPR029063">
    <property type="entry name" value="SAM-dependent_MTases_sf"/>
</dbReference>
<reference evidence="5" key="1">
    <citation type="submission" date="2021-04" db="EMBL/GenBank/DDBJ databases">
        <title>Genome based classification of Actinospica acidithermotolerans sp. nov., an actinobacterium isolated from an Indonesian hot spring.</title>
        <authorList>
            <person name="Kusuma A.B."/>
            <person name="Putra K.E."/>
            <person name="Nafisah S."/>
            <person name="Loh J."/>
            <person name="Nouioui I."/>
            <person name="Goodfellow M."/>
        </authorList>
    </citation>
    <scope>NUCLEOTIDE SEQUENCE</scope>
    <source>
        <strain evidence="5">CSCA 57</strain>
    </source>
</reference>
<gene>
    <name evidence="5" type="ORF">KDL01_06165</name>
</gene>
<proteinExistence type="inferred from homology"/>
<evidence type="ECO:0000313" key="5">
    <source>
        <dbReference type="EMBL" id="MBR7832837.1"/>
    </source>
</evidence>
<evidence type="ECO:0000256" key="1">
    <source>
        <dbReference type="ARBA" id="ARBA00008361"/>
    </source>
</evidence>
<dbReference type="EMBL" id="JAGSOG010000017">
    <property type="protein sequence ID" value="MBR7832837.1"/>
    <property type="molecule type" value="Genomic_DNA"/>
</dbReference>
<comment type="similarity">
    <text evidence="1">Belongs to the methyltransferase superfamily.</text>
</comment>
<accession>A0A941ELP3</accession>
<dbReference type="GO" id="GO:0032259">
    <property type="term" value="P:methylation"/>
    <property type="evidence" value="ECO:0007669"/>
    <property type="project" value="UniProtKB-KW"/>
</dbReference>
<comment type="caution">
    <text evidence="5">The sequence shown here is derived from an EMBL/GenBank/DDBJ whole genome shotgun (WGS) entry which is preliminary data.</text>
</comment>
<dbReference type="RefSeq" id="WP_212527362.1">
    <property type="nucleotide sequence ID" value="NZ_JAGSOG010000017.1"/>
</dbReference>
<dbReference type="AlphaFoldDB" id="A0A941ELP3"/>
<dbReference type="GO" id="GO:0008757">
    <property type="term" value="F:S-adenosylmethionine-dependent methyltransferase activity"/>
    <property type="evidence" value="ECO:0007669"/>
    <property type="project" value="InterPro"/>
</dbReference>
<evidence type="ECO:0000256" key="3">
    <source>
        <dbReference type="ARBA" id="ARBA00022679"/>
    </source>
</evidence>
<dbReference type="PANTHER" id="PTHR44942">
    <property type="entry name" value="METHYLTRANSF_11 DOMAIN-CONTAINING PROTEIN"/>
    <property type="match status" value="1"/>
</dbReference>
<keyword evidence="6" id="KW-1185">Reference proteome</keyword>
<name>A0A941ELP3_9ACTN</name>
<dbReference type="Proteomes" id="UP000675781">
    <property type="component" value="Unassembled WGS sequence"/>
</dbReference>